<feature type="transmembrane region" description="Helical" evidence="1">
    <location>
        <begin position="308"/>
        <end position="328"/>
    </location>
</feature>
<feature type="transmembrane region" description="Helical" evidence="1">
    <location>
        <begin position="12"/>
        <end position="30"/>
    </location>
</feature>
<dbReference type="EMBL" id="AB819896">
    <property type="protein sequence ID" value="BAO27549.1"/>
    <property type="molecule type" value="Genomic_DNA"/>
</dbReference>
<name>W0S8N0_9ENTR</name>
<feature type="transmembrane region" description="Helical" evidence="1">
    <location>
        <begin position="170"/>
        <end position="197"/>
    </location>
</feature>
<feature type="transmembrane region" description="Helical" evidence="1">
    <location>
        <begin position="146"/>
        <end position="163"/>
    </location>
</feature>
<reference evidence="2" key="1">
    <citation type="journal article" date="2013" name="PLoS ONE">
        <title>Capsular Types of Klebsiella pneumoniae Revisited by wzc Sequencing.</title>
        <authorList>
            <person name="Pan Y.J."/>
            <person name="Lin T.L."/>
            <person name="Chen Y.H."/>
            <person name="Hsu C.R."/>
            <person name="Hsieh P.F."/>
            <person name="Wu M.C."/>
            <person name="Wang J.T."/>
        </authorList>
    </citation>
    <scope>NUCLEOTIDE SEQUENCE</scope>
    <source>
        <strain evidence="2">325</strain>
    </source>
</reference>
<organism evidence="2">
    <name type="scientific">Klebsiella sp. 325</name>
    <dbReference type="NCBI Taxonomy" id="1339200"/>
    <lineage>
        <taxon>Bacteria</taxon>
        <taxon>Pseudomonadati</taxon>
        <taxon>Pseudomonadota</taxon>
        <taxon>Gammaproteobacteria</taxon>
        <taxon>Enterobacterales</taxon>
        <taxon>Enterobacteriaceae</taxon>
        <taxon>Klebsiella/Raoultella group</taxon>
        <taxon>Klebsiella</taxon>
    </lineage>
</organism>
<feature type="transmembrane region" description="Helical" evidence="1">
    <location>
        <begin position="37"/>
        <end position="55"/>
    </location>
</feature>
<feature type="transmembrane region" description="Helical" evidence="1">
    <location>
        <begin position="334"/>
        <end position="352"/>
    </location>
</feature>
<accession>W0S8N0</accession>
<proteinExistence type="predicted"/>
<feature type="transmembrane region" description="Helical" evidence="1">
    <location>
        <begin position="274"/>
        <end position="292"/>
    </location>
</feature>
<sequence length="395" mass="45995">MPYFFYSSTLFLYFIISLFLLSLSVASILVKSKKMDSVVFILISIMMICFYGFRFPGTVDIKMYLQNFDALSSFQDFQWGIGFYMLMKSIKIFDASHTAYVFYSALYFVIAFVAVGFFYCKGKYYKSLFLISSFYSWSILDLAVNTYRQGIAVPFILLGLYFLTQRKYILSSIVICVSLTLHWGSAVILLLYIFAIYLSKRIFLLKIVSFLTLTLFTISFFVNFSIAEMLSTSSILSILQVIFVGVDFDSKVNAYLGGGVLGANFYDMNSLQRLYFSGEIYISLLVFVFFFMTRKRNDYIFTNKKNNFLLIYSFFISVSLYGVILISMTWFIRNFYWVVPVAPILYVMILEYYESSNPKKFKILLLLFVLFSITYSLETFWRTPLIDMSYPSVSI</sequence>
<dbReference type="Pfam" id="PF14897">
    <property type="entry name" value="EpsG"/>
    <property type="match status" value="1"/>
</dbReference>
<feature type="transmembrane region" description="Helical" evidence="1">
    <location>
        <begin position="203"/>
        <end position="222"/>
    </location>
</feature>
<keyword evidence="1" id="KW-0812">Transmembrane</keyword>
<dbReference type="InterPro" id="IPR049458">
    <property type="entry name" value="EpsG-like"/>
</dbReference>
<evidence type="ECO:0000313" key="2">
    <source>
        <dbReference type="EMBL" id="BAO27549.1"/>
    </source>
</evidence>
<protein>
    <submittedName>
        <fullName evidence="2">O-antigen and lipid-linked capsular repeat unit polymerase</fullName>
    </submittedName>
</protein>
<dbReference type="EMBL" id="AB924610">
    <property type="protein sequence ID" value="BAT24389.1"/>
    <property type="molecule type" value="Genomic_DNA"/>
</dbReference>
<feature type="transmembrane region" description="Helical" evidence="1">
    <location>
        <begin position="100"/>
        <end position="119"/>
    </location>
</feature>
<gene>
    <name evidence="2" type="primary">wzy</name>
</gene>
<evidence type="ECO:0000256" key="1">
    <source>
        <dbReference type="SAM" id="Phobius"/>
    </source>
</evidence>
<keyword evidence="1" id="KW-0472">Membrane</keyword>
<evidence type="ECO:0000313" key="3">
    <source>
        <dbReference type="EMBL" id="BAT24389.1"/>
    </source>
</evidence>
<reference evidence="3" key="4">
    <citation type="journal article" date="2015" name="Sci. Rep.">
        <title>Genetic analysis of capsular polysaccharide synthesis gene clusters in 79 capsular types of Klebsiella spp.</title>
        <authorList>
            <person name="Pan Y.J."/>
            <person name="Lin T.L."/>
            <person name="Chen C.T."/>
            <person name="Chen Y.Y."/>
            <person name="Hsieh P.F."/>
            <person name="Hsu C.R."/>
            <person name="Wu M.C."/>
            <person name="Wang J.T."/>
        </authorList>
    </citation>
    <scope>NUCLEOTIDE SEQUENCE</scope>
    <source>
        <strain evidence="3">325</strain>
    </source>
</reference>
<keyword evidence="1" id="KW-1133">Transmembrane helix</keyword>
<reference evidence="3" key="3">
    <citation type="submission" date="2014-04" db="EMBL/GenBank/DDBJ databases">
        <authorList>
            <person name="Harrison E."/>
        </authorList>
    </citation>
    <scope>NUCLEOTIDE SEQUENCE</scope>
    <source>
        <strain evidence="3">325</strain>
    </source>
</reference>
<feature type="transmembrane region" description="Helical" evidence="1">
    <location>
        <begin position="364"/>
        <end position="381"/>
    </location>
</feature>
<dbReference type="AlphaFoldDB" id="W0S8N0"/>
<reference evidence="2" key="2">
    <citation type="submission" date="2013-05" db="EMBL/GenBank/DDBJ databases">
        <authorList>
            <person name="Yi-Jiun P."/>
        </authorList>
    </citation>
    <scope>NUCLEOTIDE SEQUENCE</scope>
    <source>
        <strain evidence="2">325</strain>
    </source>
</reference>